<organism evidence="2 3">
    <name type="scientific">Lecanosticta acicola</name>
    <dbReference type="NCBI Taxonomy" id="111012"/>
    <lineage>
        <taxon>Eukaryota</taxon>
        <taxon>Fungi</taxon>
        <taxon>Dikarya</taxon>
        <taxon>Ascomycota</taxon>
        <taxon>Pezizomycotina</taxon>
        <taxon>Dothideomycetes</taxon>
        <taxon>Dothideomycetidae</taxon>
        <taxon>Mycosphaerellales</taxon>
        <taxon>Mycosphaerellaceae</taxon>
        <taxon>Lecanosticta</taxon>
    </lineage>
</organism>
<evidence type="ECO:0000313" key="2">
    <source>
        <dbReference type="EMBL" id="CAK4032288.1"/>
    </source>
</evidence>
<proteinExistence type="predicted"/>
<dbReference type="EMBL" id="CAVMBE010000061">
    <property type="protein sequence ID" value="CAK4032288.1"/>
    <property type="molecule type" value="Genomic_DNA"/>
</dbReference>
<gene>
    <name evidence="2" type="ORF">LECACI_7A007446</name>
</gene>
<reference evidence="2" key="1">
    <citation type="submission" date="2023-11" db="EMBL/GenBank/DDBJ databases">
        <authorList>
            <person name="Alioto T."/>
            <person name="Alioto T."/>
            <person name="Gomez Garrido J."/>
        </authorList>
    </citation>
    <scope>NUCLEOTIDE SEQUENCE</scope>
</reference>
<dbReference type="SUPFAM" id="SSF55797">
    <property type="entry name" value="PR-1-like"/>
    <property type="match status" value="1"/>
</dbReference>
<dbReference type="InterPro" id="IPR014044">
    <property type="entry name" value="CAP_dom"/>
</dbReference>
<protein>
    <recommendedName>
        <fullName evidence="1">SCP domain-containing protein</fullName>
    </recommendedName>
</protein>
<dbReference type="InterPro" id="IPR001283">
    <property type="entry name" value="CRISP-related"/>
</dbReference>
<evidence type="ECO:0000313" key="3">
    <source>
        <dbReference type="Proteomes" id="UP001296104"/>
    </source>
</evidence>
<dbReference type="AlphaFoldDB" id="A0AAI9EDG8"/>
<keyword evidence="3" id="KW-1185">Reference proteome</keyword>
<sequence length="81" mass="8865">MTLFEQWGHLTQICWCATTRIGCATSYCPGGLANVFGDVEPYFTVCQYKEAGNVDGEYAVNVKPPQGAPQINGQTPLEYTN</sequence>
<accession>A0AAI9EDG8</accession>
<comment type="caution">
    <text evidence="2">The sequence shown here is derived from an EMBL/GenBank/DDBJ whole genome shotgun (WGS) entry which is preliminary data.</text>
</comment>
<dbReference type="Gene3D" id="3.40.33.10">
    <property type="entry name" value="CAP"/>
    <property type="match status" value="1"/>
</dbReference>
<name>A0AAI9EDG8_9PEZI</name>
<feature type="domain" description="SCP" evidence="1">
    <location>
        <begin position="8"/>
        <end position="48"/>
    </location>
</feature>
<dbReference type="PRINTS" id="PR00837">
    <property type="entry name" value="V5TPXLIKE"/>
</dbReference>
<dbReference type="Pfam" id="PF00188">
    <property type="entry name" value="CAP"/>
    <property type="match status" value="1"/>
</dbReference>
<dbReference type="Proteomes" id="UP001296104">
    <property type="component" value="Unassembled WGS sequence"/>
</dbReference>
<dbReference type="InterPro" id="IPR035940">
    <property type="entry name" value="CAP_sf"/>
</dbReference>
<evidence type="ECO:0000259" key="1">
    <source>
        <dbReference type="Pfam" id="PF00188"/>
    </source>
</evidence>